<dbReference type="OrthoDB" id="408631at2759"/>
<sequence length="566" mass="62013">MLQATDRSVYVRTYDGRNLFQDLGNSDQGSESRTDDLALGLLSHIKASGDTHIVDTGYAKYRGNFTAPYSVAFLGIPYAEPPVGDLRFRAPVPLDIERISSYTENKVINADQYPDFCIQGSIGEGDAGGAGSEDCLKVNIYAPVNATSRSKLPVLFYIHGGGYVYGNPRNWPFDHWINQSPNVVVVSVYYRLDSFGFLAHPEFSSSSVADLNAGFRDQQLALRWVRDNIAAFGGDPEQVTINGESAGGGSVQLHLIASGNEGLFSGAIAQSVDREPVPKPEQQKPLFDFYAEKAGCGGSNSLEDTLGCLRNASVSSLARAQDAGANFTGSPYTKWRPVLDGPIISSYPTLALESGNFARVPVIAGSTSNESITSTDNITLFLQESYPLLTESDIEAFNQVYDRSQFSSEDEWIRTATGDPMLRCGREVVGGAGVKYTKAWAYRYNQPNPTQGEYGITEHAAENWMMFLGTNTGTNGSTIFTGLDEVETAFSEELIAYWLSFVRSKNPNTYKLERSPEWVDYSKGKRVVLQQDPKNTTTKSGIVEEREGEDNQRCSFVASLAEDMQN</sequence>
<dbReference type="SUPFAM" id="SSF53474">
    <property type="entry name" value="alpha/beta-Hydrolases"/>
    <property type="match status" value="1"/>
</dbReference>
<evidence type="ECO:0000256" key="1">
    <source>
        <dbReference type="ARBA" id="ARBA00005964"/>
    </source>
</evidence>
<comment type="similarity">
    <text evidence="1 3">Belongs to the type-B carboxylesterase/lipase family.</text>
</comment>
<dbReference type="Gene3D" id="3.40.50.1820">
    <property type="entry name" value="alpha/beta hydrolase"/>
    <property type="match status" value="1"/>
</dbReference>
<dbReference type="Proteomes" id="UP000217199">
    <property type="component" value="Unassembled WGS sequence"/>
</dbReference>
<dbReference type="STRING" id="2282107.A0A286UED6"/>
<dbReference type="PANTHER" id="PTHR11559">
    <property type="entry name" value="CARBOXYLESTERASE"/>
    <property type="match status" value="1"/>
</dbReference>
<evidence type="ECO:0000256" key="3">
    <source>
        <dbReference type="RuleBase" id="RU361235"/>
    </source>
</evidence>
<organism evidence="5 6">
    <name type="scientific">Pyrrhoderma noxium</name>
    <dbReference type="NCBI Taxonomy" id="2282107"/>
    <lineage>
        <taxon>Eukaryota</taxon>
        <taxon>Fungi</taxon>
        <taxon>Dikarya</taxon>
        <taxon>Basidiomycota</taxon>
        <taxon>Agaricomycotina</taxon>
        <taxon>Agaricomycetes</taxon>
        <taxon>Hymenochaetales</taxon>
        <taxon>Hymenochaetaceae</taxon>
        <taxon>Pyrrhoderma</taxon>
    </lineage>
</organism>
<evidence type="ECO:0000256" key="2">
    <source>
        <dbReference type="ARBA" id="ARBA00022801"/>
    </source>
</evidence>
<dbReference type="InterPro" id="IPR050309">
    <property type="entry name" value="Type-B_Carboxylest/Lipase"/>
</dbReference>
<gene>
    <name evidence="5" type="ORF">PNOK_0636000</name>
</gene>
<feature type="domain" description="Carboxylesterase type B" evidence="4">
    <location>
        <begin position="53"/>
        <end position="540"/>
    </location>
</feature>
<keyword evidence="6" id="KW-1185">Reference proteome</keyword>
<dbReference type="PROSITE" id="PS00122">
    <property type="entry name" value="CARBOXYLESTERASE_B_1"/>
    <property type="match status" value="1"/>
</dbReference>
<dbReference type="EC" id="3.1.1.-" evidence="3"/>
<evidence type="ECO:0000259" key="4">
    <source>
        <dbReference type="Pfam" id="PF00135"/>
    </source>
</evidence>
<dbReference type="GO" id="GO:0016787">
    <property type="term" value="F:hydrolase activity"/>
    <property type="evidence" value="ECO:0007669"/>
    <property type="project" value="UniProtKB-KW"/>
</dbReference>
<evidence type="ECO:0000313" key="5">
    <source>
        <dbReference type="EMBL" id="PAV17874.1"/>
    </source>
</evidence>
<dbReference type="InterPro" id="IPR029058">
    <property type="entry name" value="AB_hydrolase_fold"/>
</dbReference>
<accession>A0A286UED6</accession>
<dbReference type="EMBL" id="NBII01000006">
    <property type="protein sequence ID" value="PAV17874.1"/>
    <property type="molecule type" value="Genomic_DNA"/>
</dbReference>
<dbReference type="InterPro" id="IPR002018">
    <property type="entry name" value="CarbesteraseB"/>
</dbReference>
<dbReference type="AlphaFoldDB" id="A0A286UED6"/>
<dbReference type="InterPro" id="IPR019826">
    <property type="entry name" value="Carboxylesterase_B_AS"/>
</dbReference>
<name>A0A286UED6_9AGAM</name>
<dbReference type="InParanoid" id="A0A286UED6"/>
<protein>
    <recommendedName>
        <fullName evidence="3">Carboxylic ester hydrolase</fullName>
        <ecNumber evidence="3">3.1.1.-</ecNumber>
    </recommendedName>
</protein>
<reference evidence="5 6" key="1">
    <citation type="journal article" date="2017" name="Mol. Ecol.">
        <title>Comparative and population genomic landscape of Phellinus noxius: A hypervariable fungus causing root rot in trees.</title>
        <authorList>
            <person name="Chung C.L."/>
            <person name="Lee T.J."/>
            <person name="Akiba M."/>
            <person name="Lee H.H."/>
            <person name="Kuo T.H."/>
            <person name="Liu D."/>
            <person name="Ke H.M."/>
            <person name="Yokoi T."/>
            <person name="Roa M.B."/>
            <person name="Lu M.J."/>
            <person name="Chang Y.Y."/>
            <person name="Ann P.J."/>
            <person name="Tsai J.N."/>
            <person name="Chen C.Y."/>
            <person name="Tzean S.S."/>
            <person name="Ota Y."/>
            <person name="Hattori T."/>
            <person name="Sahashi N."/>
            <person name="Liou R.F."/>
            <person name="Kikuchi T."/>
            <person name="Tsai I.J."/>
        </authorList>
    </citation>
    <scope>NUCLEOTIDE SEQUENCE [LARGE SCALE GENOMIC DNA]</scope>
    <source>
        <strain evidence="5 6">FFPRI411160</strain>
    </source>
</reference>
<comment type="caution">
    <text evidence="5">The sequence shown here is derived from an EMBL/GenBank/DDBJ whole genome shotgun (WGS) entry which is preliminary data.</text>
</comment>
<keyword evidence="2 3" id="KW-0378">Hydrolase</keyword>
<evidence type="ECO:0000313" key="6">
    <source>
        <dbReference type="Proteomes" id="UP000217199"/>
    </source>
</evidence>
<dbReference type="Pfam" id="PF00135">
    <property type="entry name" value="COesterase"/>
    <property type="match status" value="1"/>
</dbReference>
<proteinExistence type="inferred from homology"/>